<organism evidence="1 2">
    <name type="scientific">Yersinia bercovieri ATCC 43970</name>
    <dbReference type="NCBI Taxonomy" id="349968"/>
    <lineage>
        <taxon>Bacteria</taxon>
        <taxon>Pseudomonadati</taxon>
        <taxon>Pseudomonadota</taxon>
        <taxon>Gammaproteobacteria</taxon>
        <taxon>Enterobacterales</taxon>
        <taxon>Yersiniaceae</taxon>
        <taxon>Yersinia</taxon>
    </lineage>
</organism>
<evidence type="ECO:0000313" key="2">
    <source>
        <dbReference type="Proteomes" id="UP000010319"/>
    </source>
</evidence>
<evidence type="ECO:0000313" key="1">
    <source>
        <dbReference type="EMBL" id="EEQ06318.1"/>
    </source>
</evidence>
<dbReference type="Proteomes" id="UP000010319">
    <property type="component" value="Unassembled WGS sequence"/>
</dbReference>
<comment type="caution">
    <text evidence="1">The sequence shown here is derived from an EMBL/GenBank/DDBJ whole genome shotgun (WGS) entry which is preliminary data.</text>
</comment>
<dbReference type="EMBL" id="AALC02000030">
    <property type="protein sequence ID" value="EEQ06318.1"/>
    <property type="molecule type" value="Genomic_DNA"/>
</dbReference>
<gene>
    <name evidence="1" type="ORF">yberc0001_7800</name>
</gene>
<reference evidence="1" key="1">
    <citation type="submission" date="2008-12" db="EMBL/GenBank/DDBJ databases">
        <title>Annotation of the Yersinia bercovieri ATCC 43970 genome.</title>
        <authorList>
            <person name="Read T.D."/>
            <person name="Akmal A."/>
            <person name="Bishop-Lilly K."/>
            <person name="Chen P.E."/>
            <person name="Cook C."/>
            <person name="Kiley M.P."/>
            <person name="Lentz S."/>
            <person name="Mateczun A."/>
            <person name="Nagarajan N."/>
            <person name="Nolan N."/>
            <person name="Osborne B.I."/>
            <person name="Pop M."/>
            <person name="Sozhamannan S."/>
            <person name="Stewart A.C."/>
            <person name="Sulakvelidze A."/>
            <person name="Thomason B."/>
            <person name="Willner K."/>
            <person name="Zwick M.E."/>
        </authorList>
    </citation>
    <scope>NUCLEOTIDE SEQUENCE [LARGE SCALE GENOMIC DNA]</scope>
    <source>
        <strain evidence="1">ATCC 43970</strain>
    </source>
</reference>
<name>A0ABM9XY36_YERBE</name>
<sequence length="38" mass="4152">MATEGKAVDKSEWGNLLAFILFMMTKPAISKPVITPSQ</sequence>
<proteinExistence type="predicted"/>
<keyword evidence="2" id="KW-1185">Reference proteome</keyword>
<accession>A0ABM9XY36</accession>
<protein>
    <submittedName>
        <fullName evidence="1">Uncharacterized protein</fullName>
    </submittedName>
</protein>